<evidence type="ECO:0000313" key="4">
    <source>
        <dbReference type="RefSeq" id="XP_013417338.1"/>
    </source>
</evidence>
<feature type="transmembrane region" description="Helical" evidence="1">
    <location>
        <begin position="587"/>
        <end position="608"/>
    </location>
</feature>
<dbReference type="SMART" id="SM00220">
    <property type="entry name" value="S_TKc"/>
    <property type="match status" value="1"/>
</dbReference>
<dbReference type="SUPFAM" id="SSF56112">
    <property type="entry name" value="Protein kinase-like (PK-like)"/>
    <property type="match status" value="1"/>
</dbReference>
<dbReference type="OrthoDB" id="4062651at2759"/>
<dbReference type="PANTHER" id="PTHR26392:SF92">
    <property type="entry name" value="PROTEIN KINASE DOMAIN-CONTAINING PROTEIN"/>
    <property type="match status" value="1"/>
</dbReference>
<dbReference type="InterPro" id="IPR011009">
    <property type="entry name" value="Kinase-like_dom_sf"/>
</dbReference>
<protein>
    <submittedName>
        <fullName evidence="4">Uncharacterized protein LOC106178621</fullName>
    </submittedName>
</protein>
<keyword evidence="1" id="KW-1133">Transmembrane helix</keyword>
<dbReference type="InterPro" id="IPR008271">
    <property type="entry name" value="Ser/Thr_kinase_AS"/>
</dbReference>
<dbReference type="RefSeq" id="XP_013417338.1">
    <property type="nucleotide sequence ID" value="XM_013561884.2"/>
</dbReference>
<dbReference type="GeneID" id="106178621"/>
<dbReference type="Gene3D" id="1.10.510.10">
    <property type="entry name" value="Transferase(Phosphotransferase) domain 1"/>
    <property type="match status" value="1"/>
</dbReference>
<feature type="domain" description="Protein kinase" evidence="2">
    <location>
        <begin position="729"/>
        <end position="1016"/>
    </location>
</feature>
<dbReference type="InterPro" id="IPR025662">
    <property type="entry name" value="Sigma_54_int_dom_ATP-bd_1"/>
</dbReference>
<organism evidence="3 4">
    <name type="scientific">Lingula anatina</name>
    <name type="common">Brachiopod</name>
    <name type="synonym">Lingula unguis</name>
    <dbReference type="NCBI Taxonomy" id="7574"/>
    <lineage>
        <taxon>Eukaryota</taxon>
        <taxon>Metazoa</taxon>
        <taxon>Spiralia</taxon>
        <taxon>Lophotrochozoa</taxon>
        <taxon>Brachiopoda</taxon>
        <taxon>Linguliformea</taxon>
        <taxon>Lingulata</taxon>
        <taxon>Lingulida</taxon>
        <taxon>Linguloidea</taxon>
        <taxon>Lingulidae</taxon>
        <taxon>Lingula</taxon>
    </lineage>
</organism>
<dbReference type="InterPro" id="IPR000719">
    <property type="entry name" value="Prot_kinase_dom"/>
</dbReference>
<keyword evidence="1" id="KW-0472">Membrane</keyword>
<gene>
    <name evidence="4" type="primary">LOC106178621</name>
</gene>
<dbReference type="GO" id="GO:0004672">
    <property type="term" value="F:protein kinase activity"/>
    <property type="evidence" value="ECO:0007669"/>
    <property type="project" value="InterPro"/>
</dbReference>
<dbReference type="CDD" id="cd00180">
    <property type="entry name" value="PKc"/>
    <property type="match status" value="1"/>
</dbReference>
<dbReference type="InParanoid" id="A0A1S3K3X8"/>
<dbReference type="Proteomes" id="UP000085678">
    <property type="component" value="Unplaced"/>
</dbReference>
<dbReference type="Gene3D" id="3.40.50.300">
    <property type="entry name" value="P-loop containing nucleotide triphosphate hydrolases"/>
    <property type="match status" value="1"/>
</dbReference>
<proteinExistence type="predicted"/>
<sequence>MAGQYSPPISLAEIDGISNLKEGIKKLRELGIDHAGVKNKDDVVLRLRKFLKLHGVGVAEDPLNAAELMADALEEDKETRKQLQQLYKDTIEYISGLPERRRDDLNQNIPRVVERLSESIGELSKSESGILVAGETGAGKSCLLNLLLGEDLLPTDFFSCTAVLCELRYGDQRKAVAHFWDTSLQPVTLDLEVPDPLEVLKPYIFQEEGRGKKEFPYNRVQLFWPIPLLQGGVYIMDSPGIGESEMMTKLTKSYLAKAFSFIYVINSMVAGGVQEDRLQDLLSDVVRGKFETEDKNSGTEKLASGVRLFNPSTAIFVLNKWDQVPEKEKDDVFKDTLRKLQNICDGFTADQLFPMSVTKAQSALKQGCATPEFSNFLVGLKKLFPKTLKSNQETKYRLVVHILRRSAFHLKSALNIFERSEEERKKKAAEIMRQIGKIKNSFEGKRFKLLGLLKTKAQQAAQQIQDYLHKNKERVLKWKDDDCPRPTDHWDDLYTQARTLILGRIRELLEEWNTNTEFFTNAQKELIGKFHVEFNIMENQVALLEGQLTSNDMLVVEDANPTGLRDVEDTSTFTTTEKVIIGVTSPIWIPIGLVAALFVVPVALGVALKERLNEKKQIKEYTKHKAAVMETIAEKVLEHFMSEENLSKEVMRYLNSAVATLNNLLSAIPKLLDDDLQLIKGLLSESQTAKSELQLYQKKLQWNDTLEGCLGLLYVTKIREDINANTEIKWILPAFATGTFGEVYTVTLLSRNNMMAAAKVMKQFATAENVGEAILEEESLRRLNRTPNIIKFIGTSAIIEPDGNRRLVILMEYCPKTLANRMLNADATSPKGQREIINPGLKQPLYPGLVRSVAYFGMQICTGLRCMHAQGYIHRDLKPENILVTDRDEVRLADVGLTKPQCDITGTLCGTLVYMAPEILKKEKYGAPADMFAIGVMLWEMWYGKRAYNLPCFENFENISDFLKLDWTSLIILKGFTPPPSMWCEKLGKLLSPTPSERPTASQIERFLAEETHKRFRHK</sequence>
<name>A0A1S3K3X8_LINAN</name>
<dbReference type="PANTHER" id="PTHR26392">
    <property type="entry name" value="MITOGEN-ACTIVATED PROTEIN KINASE KINASE KINASE 7-RELATED"/>
    <property type="match status" value="1"/>
</dbReference>
<reference evidence="4" key="1">
    <citation type="submission" date="2025-08" db="UniProtKB">
        <authorList>
            <consortium name="RefSeq"/>
        </authorList>
    </citation>
    <scope>IDENTIFICATION</scope>
    <source>
        <tissue evidence="4">Gonads</tissue>
    </source>
</reference>
<dbReference type="KEGG" id="lak:106178621"/>
<dbReference type="PROSITE" id="PS50011">
    <property type="entry name" value="PROTEIN_KINASE_DOM"/>
    <property type="match status" value="1"/>
</dbReference>
<keyword evidence="3" id="KW-1185">Reference proteome</keyword>
<dbReference type="GO" id="GO:0005524">
    <property type="term" value="F:ATP binding"/>
    <property type="evidence" value="ECO:0007669"/>
    <property type="project" value="InterPro"/>
</dbReference>
<dbReference type="Pfam" id="PF00350">
    <property type="entry name" value="Dynamin_N"/>
    <property type="match status" value="1"/>
</dbReference>
<dbReference type="PROSITE" id="PS00675">
    <property type="entry name" value="SIGMA54_INTERACT_1"/>
    <property type="match status" value="1"/>
</dbReference>
<dbReference type="SUPFAM" id="SSF52540">
    <property type="entry name" value="P-loop containing nucleoside triphosphate hydrolases"/>
    <property type="match status" value="1"/>
</dbReference>
<dbReference type="AlphaFoldDB" id="A0A1S3K3X8"/>
<evidence type="ECO:0000259" key="2">
    <source>
        <dbReference type="PROSITE" id="PS50011"/>
    </source>
</evidence>
<dbReference type="Pfam" id="PF00069">
    <property type="entry name" value="Pkinase"/>
    <property type="match status" value="1"/>
</dbReference>
<evidence type="ECO:0000256" key="1">
    <source>
        <dbReference type="SAM" id="Phobius"/>
    </source>
</evidence>
<dbReference type="PROSITE" id="PS00108">
    <property type="entry name" value="PROTEIN_KINASE_ST"/>
    <property type="match status" value="1"/>
</dbReference>
<keyword evidence="1" id="KW-0812">Transmembrane</keyword>
<accession>A0A1S3K3X8</accession>
<dbReference type="STRING" id="7574.A0A1S3K3X8"/>
<dbReference type="InterPro" id="IPR027417">
    <property type="entry name" value="P-loop_NTPase"/>
</dbReference>
<dbReference type="InterPro" id="IPR045063">
    <property type="entry name" value="Dynamin_N"/>
</dbReference>
<evidence type="ECO:0000313" key="3">
    <source>
        <dbReference type="Proteomes" id="UP000085678"/>
    </source>
</evidence>